<dbReference type="AlphaFoldDB" id="A0A5E4NEE2"/>
<dbReference type="SUPFAM" id="SSF50156">
    <property type="entry name" value="PDZ domain-like"/>
    <property type="match status" value="2"/>
</dbReference>
<dbReference type="Proteomes" id="UP000325440">
    <property type="component" value="Unassembled WGS sequence"/>
</dbReference>
<dbReference type="PANTHER" id="PTHR12345">
    <property type="entry name" value="SYNTENIN RELATED"/>
    <property type="match status" value="1"/>
</dbReference>
<name>A0A5E4NEE2_9HEMI</name>
<dbReference type="Gene3D" id="2.30.42.10">
    <property type="match status" value="2"/>
</dbReference>
<evidence type="ECO:0000256" key="1">
    <source>
        <dbReference type="ARBA" id="ARBA00022737"/>
    </source>
</evidence>
<dbReference type="SMART" id="SM00228">
    <property type="entry name" value="PDZ"/>
    <property type="match status" value="2"/>
</dbReference>
<keyword evidence="1" id="KW-0677">Repeat</keyword>
<proteinExistence type="predicted"/>
<evidence type="ECO:0000313" key="3">
    <source>
        <dbReference type="EMBL" id="VVC41517.1"/>
    </source>
</evidence>
<protein>
    <submittedName>
        <fullName evidence="3">PDZ domain</fullName>
    </submittedName>
</protein>
<feature type="domain" description="PDZ" evidence="2">
    <location>
        <begin position="175"/>
        <end position="250"/>
    </location>
</feature>
<dbReference type="InterPro" id="IPR036034">
    <property type="entry name" value="PDZ_sf"/>
</dbReference>
<feature type="domain" description="PDZ" evidence="2">
    <location>
        <begin position="91"/>
        <end position="157"/>
    </location>
</feature>
<dbReference type="GO" id="GO:0005886">
    <property type="term" value="C:plasma membrane"/>
    <property type="evidence" value="ECO:0007669"/>
    <property type="project" value="TreeGrafter"/>
</dbReference>
<keyword evidence="4" id="KW-1185">Reference proteome</keyword>
<dbReference type="FunFam" id="2.30.42.10:FF:000043">
    <property type="entry name" value="Syntenin-1 isoform X1"/>
    <property type="match status" value="1"/>
</dbReference>
<dbReference type="InterPro" id="IPR051230">
    <property type="entry name" value="APP-Binding"/>
</dbReference>
<evidence type="ECO:0000313" key="4">
    <source>
        <dbReference type="Proteomes" id="UP000325440"/>
    </source>
</evidence>
<dbReference type="OrthoDB" id="10059177at2759"/>
<dbReference type="InterPro" id="IPR001478">
    <property type="entry name" value="PDZ"/>
</dbReference>
<sequence>MSIYPSLEDLKLDEVVKNMTQNQTIHNSENPPPYMAICPPHPSGMDQQSLDALYPVLNDYMGLELSIIAQNNTIANPIQNHQVQVTNGVRKLVLCKDGKGQIGLKLSALNNGVFVSIVAQDSPAAKAGVRFGDQILQINEDFVAGMSVDKVYKIFKECSVNNINVIIRDRPLERTINLYKDRAGQVGFQFKNGKINNIVKNSSAARNGVLTDHQLLEVNGQNIVGMKDKEIVEIIANASDMITITIIPMSIYEQMIKKIAPSLIKNIMDHSSI</sequence>
<accession>A0A5E4NEE2</accession>
<dbReference type="EMBL" id="CABPRJ010001920">
    <property type="protein sequence ID" value="VVC41517.1"/>
    <property type="molecule type" value="Genomic_DNA"/>
</dbReference>
<dbReference type="PANTHER" id="PTHR12345:SF3">
    <property type="entry name" value="PDZ DOMAIN-CONTAINING PROTEIN"/>
    <property type="match status" value="1"/>
</dbReference>
<gene>
    <name evidence="3" type="ORF">CINCED_3A024258</name>
</gene>
<evidence type="ECO:0000259" key="2">
    <source>
        <dbReference type="PROSITE" id="PS50106"/>
    </source>
</evidence>
<reference evidence="3 4" key="1">
    <citation type="submission" date="2019-08" db="EMBL/GenBank/DDBJ databases">
        <authorList>
            <person name="Alioto T."/>
            <person name="Alioto T."/>
            <person name="Gomez Garrido J."/>
        </authorList>
    </citation>
    <scope>NUCLEOTIDE SEQUENCE [LARGE SCALE GENOMIC DNA]</scope>
</reference>
<organism evidence="3 4">
    <name type="scientific">Cinara cedri</name>
    <dbReference type="NCBI Taxonomy" id="506608"/>
    <lineage>
        <taxon>Eukaryota</taxon>
        <taxon>Metazoa</taxon>
        <taxon>Ecdysozoa</taxon>
        <taxon>Arthropoda</taxon>
        <taxon>Hexapoda</taxon>
        <taxon>Insecta</taxon>
        <taxon>Pterygota</taxon>
        <taxon>Neoptera</taxon>
        <taxon>Paraneoptera</taxon>
        <taxon>Hemiptera</taxon>
        <taxon>Sternorrhyncha</taxon>
        <taxon>Aphidomorpha</taxon>
        <taxon>Aphidoidea</taxon>
        <taxon>Aphididae</taxon>
        <taxon>Lachninae</taxon>
        <taxon>Cinara</taxon>
    </lineage>
</organism>
<dbReference type="Pfam" id="PF00595">
    <property type="entry name" value="PDZ"/>
    <property type="match status" value="2"/>
</dbReference>
<dbReference type="PROSITE" id="PS50106">
    <property type="entry name" value="PDZ"/>
    <property type="match status" value="2"/>
</dbReference>
<dbReference type="GO" id="GO:0005737">
    <property type="term" value="C:cytoplasm"/>
    <property type="evidence" value="ECO:0007669"/>
    <property type="project" value="TreeGrafter"/>
</dbReference>